<organism evidence="5">
    <name type="scientific">marine sediment metagenome</name>
    <dbReference type="NCBI Taxonomy" id="412755"/>
    <lineage>
        <taxon>unclassified sequences</taxon>
        <taxon>metagenomes</taxon>
        <taxon>ecological metagenomes</taxon>
    </lineage>
</organism>
<sequence length="132" mass="14855">DGQSHAVDSSDLAFQTAAREAFKQAYRKAKPRILEPIMKVSVESPTEFAGSVFASINQRRGIIVSSVEDENFSRIDAKVPLVEMFGYATNLRSLSQGKAEFTMEFLRHARVPENIAEDLITEYKEKLRLQTS</sequence>
<dbReference type="FunFam" id="3.30.70.240:FF:000001">
    <property type="entry name" value="Elongation factor G"/>
    <property type="match status" value="1"/>
</dbReference>
<reference evidence="5" key="1">
    <citation type="journal article" date="2014" name="Front. Microbiol.">
        <title>High frequency of phylogenetically diverse reductive dehalogenase-homologous genes in deep subseafloor sedimentary metagenomes.</title>
        <authorList>
            <person name="Kawai M."/>
            <person name="Futagami T."/>
            <person name="Toyoda A."/>
            <person name="Takaki Y."/>
            <person name="Nishi S."/>
            <person name="Hori S."/>
            <person name="Arai W."/>
            <person name="Tsubouchi T."/>
            <person name="Morono Y."/>
            <person name="Uchiyama I."/>
            <person name="Ito T."/>
            <person name="Fujiyama A."/>
            <person name="Inagaki F."/>
            <person name="Takami H."/>
        </authorList>
    </citation>
    <scope>NUCLEOTIDE SEQUENCE</scope>
    <source>
        <strain evidence="5">Expedition CK06-06</strain>
    </source>
</reference>
<name>X1E9H6_9ZZZZ</name>
<keyword evidence="1" id="KW-0547">Nucleotide-binding</keyword>
<dbReference type="PANTHER" id="PTHR43636:SF2">
    <property type="entry name" value="ELONGATION FACTOR G, MITOCHONDRIAL"/>
    <property type="match status" value="1"/>
</dbReference>
<dbReference type="GO" id="GO:0003746">
    <property type="term" value="F:translation elongation factor activity"/>
    <property type="evidence" value="ECO:0007669"/>
    <property type="project" value="TreeGrafter"/>
</dbReference>
<dbReference type="EMBL" id="BART01020759">
    <property type="protein sequence ID" value="GAH05313.1"/>
    <property type="molecule type" value="Genomic_DNA"/>
</dbReference>
<dbReference type="GO" id="GO:0003924">
    <property type="term" value="F:GTPase activity"/>
    <property type="evidence" value="ECO:0007669"/>
    <property type="project" value="TreeGrafter"/>
</dbReference>
<evidence type="ECO:0000313" key="5">
    <source>
        <dbReference type="EMBL" id="GAH05313.1"/>
    </source>
</evidence>
<dbReference type="InterPro" id="IPR000640">
    <property type="entry name" value="EFG_V-like"/>
</dbReference>
<feature type="domain" description="Elongation factor EFG" evidence="4">
    <location>
        <begin position="32"/>
        <end position="119"/>
    </location>
</feature>
<dbReference type="GO" id="GO:0005525">
    <property type="term" value="F:GTP binding"/>
    <property type="evidence" value="ECO:0007669"/>
    <property type="project" value="UniProtKB-KW"/>
</dbReference>
<dbReference type="Pfam" id="PF00679">
    <property type="entry name" value="EFG_C"/>
    <property type="match status" value="1"/>
</dbReference>
<evidence type="ECO:0000256" key="2">
    <source>
        <dbReference type="ARBA" id="ARBA00022917"/>
    </source>
</evidence>
<evidence type="ECO:0000259" key="4">
    <source>
        <dbReference type="SMART" id="SM00838"/>
    </source>
</evidence>
<dbReference type="InterPro" id="IPR014721">
    <property type="entry name" value="Ribsml_uS5_D2-typ_fold_subgr"/>
</dbReference>
<dbReference type="InterPro" id="IPR035647">
    <property type="entry name" value="EFG_III/V"/>
</dbReference>
<dbReference type="InterPro" id="IPR005517">
    <property type="entry name" value="Transl_elong_EFG/EF2_IV"/>
</dbReference>
<keyword evidence="3" id="KW-0342">GTP-binding</keyword>
<dbReference type="PANTHER" id="PTHR43636">
    <property type="entry name" value="ELONGATION FACTOR G, MITOCHONDRIAL"/>
    <property type="match status" value="1"/>
</dbReference>
<protein>
    <recommendedName>
        <fullName evidence="4">Elongation factor EFG domain-containing protein</fullName>
    </recommendedName>
</protein>
<dbReference type="InterPro" id="IPR020568">
    <property type="entry name" value="Ribosomal_Su5_D2-typ_SF"/>
</dbReference>
<dbReference type="Gene3D" id="3.30.230.10">
    <property type="match status" value="1"/>
</dbReference>
<proteinExistence type="predicted"/>
<gene>
    <name evidence="5" type="ORF">S01H4_38489</name>
</gene>
<dbReference type="SMART" id="SM00838">
    <property type="entry name" value="EFG_C"/>
    <property type="match status" value="1"/>
</dbReference>
<accession>X1E9H6</accession>
<dbReference type="SUPFAM" id="SSF54980">
    <property type="entry name" value="EF-G C-terminal domain-like"/>
    <property type="match status" value="1"/>
</dbReference>
<feature type="non-terminal residue" evidence="5">
    <location>
        <position position="1"/>
    </location>
</feature>
<dbReference type="Pfam" id="PF03764">
    <property type="entry name" value="EFG_IV"/>
    <property type="match status" value="1"/>
</dbReference>
<evidence type="ECO:0000256" key="3">
    <source>
        <dbReference type="ARBA" id="ARBA00023134"/>
    </source>
</evidence>
<comment type="caution">
    <text evidence="5">The sequence shown here is derived from an EMBL/GenBank/DDBJ whole genome shotgun (WGS) entry which is preliminary data.</text>
</comment>
<dbReference type="AlphaFoldDB" id="X1E9H6"/>
<evidence type="ECO:0000256" key="1">
    <source>
        <dbReference type="ARBA" id="ARBA00022741"/>
    </source>
</evidence>
<dbReference type="Gene3D" id="3.30.70.240">
    <property type="match status" value="1"/>
</dbReference>
<dbReference type="SUPFAM" id="SSF54211">
    <property type="entry name" value="Ribosomal protein S5 domain 2-like"/>
    <property type="match status" value="1"/>
</dbReference>
<keyword evidence="2" id="KW-0648">Protein biosynthesis</keyword>